<dbReference type="InterPro" id="IPR035668">
    <property type="entry name" value="Amicyanin"/>
</dbReference>
<dbReference type="InterPro" id="IPR008972">
    <property type="entry name" value="Cupredoxin"/>
</dbReference>
<sequence precursor="true">MERGTMSLSSLRCAAVAAAIAIPLAACSSGAGTTPDAPLSITVASDASGTPGMQGHAMSGMPGMTSMPTTTGAPSAPAPTGPAVNIENFAFNPPTLTVPAGTTVTWTNKDEEPHNVVSEDGAFRSPGMDAQGTFSYQFTKAGTYKYVCGIHPFMKATVVVQ</sequence>
<evidence type="ECO:0000313" key="3">
    <source>
        <dbReference type="EMBL" id="TDZ51451.1"/>
    </source>
</evidence>
<accession>A0A4R8R5N8</accession>
<protein>
    <submittedName>
        <fullName evidence="3">Amicyanin</fullName>
    </submittedName>
</protein>
<feature type="signal peptide" evidence="1">
    <location>
        <begin position="1"/>
        <end position="28"/>
    </location>
</feature>
<keyword evidence="1" id="KW-0732">Signal</keyword>
<dbReference type="InterPro" id="IPR052721">
    <property type="entry name" value="ET_Amicyanin"/>
</dbReference>
<feature type="domain" description="EfeO-type cupredoxin-like" evidence="2">
    <location>
        <begin position="83"/>
        <end position="160"/>
    </location>
</feature>
<feature type="chain" id="PRO_5038360458" evidence="1">
    <location>
        <begin position="29"/>
        <end position="161"/>
    </location>
</feature>
<dbReference type="Proteomes" id="UP000295165">
    <property type="component" value="Unassembled WGS sequence"/>
</dbReference>
<name>A0A4R8R5N8_9MYCO</name>
<dbReference type="SUPFAM" id="SSF49503">
    <property type="entry name" value="Cupredoxins"/>
    <property type="match status" value="1"/>
</dbReference>
<gene>
    <name evidence="3" type="primary">mauC</name>
    <name evidence="3" type="ORF">CCUG63697_02967</name>
</gene>
<proteinExistence type="predicted"/>
<dbReference type="AlphaFoldDB" id="A0A4R8R5N8"/>
<dbReference type="CDD" id="cd13921">
    <property type="entry name" value="Amicyanin"/>
    <property type="match status" value="1"/>
</dbReference>
<dbReference type="PANTHER" id="PTHR36507:SF1">
    <property type="entry name" value="BLL1555 PROTEIN"/>
    <property type="match status" value="1"/>
</dbReference>
<evidence type="ECO:0000259" key="2">
    <source>
        <dbReference type="Pfam" id="PF13473"/>
    </source>
</evidence>
<evidence type="ECO:0000313" key="4">
    <source>
        <dbReference type="Proteomes" id="UP000295165"/>
    </source>
</evidence>
<dbReference type="Pfam" id="PF13473">
    <property type="entry name" value="Cupredoxin_1"/>
    <property type="match status" value="1"/>
</dbReference>
<evidence type="ECO:0000256" key="1">
    <source>
        <dbReference type="SAM" id="SignalP"/>
    </source>
</evidence>
<dbReference type="Gene3D" id="2.60.40.420">
    <property type="entry name" value="Cupredoxins - blue copper proteins"/>
    <property type="match status" value="1"/>
</dbReference>
<dbReference type="PANTHER" id="PTHR36507">
    <property type="entry name" value="BLL1555 PROTEIN"/>
    <property type="match status" value="1"/>
</dbReference>
<dbReference type="EMBL" id="PECC01000027">
    <property type="protein sequence ID" value="TDZ51451.1"/>
    <property type="molecule type" value="Genomic_DNA"/>
</dbReference>
<organism evidence="3 4">
    <name type="scientific">Mycobacteroides franklinii</name>
    <dbReference type="NCBI Taxonomy" id="948102"/>
    <lineage>
        <taxon>Bacteria</taxon>
        <taxon>Bacillati</taxon>
        <taxon>Actinomycetota</taxon>
        <taxon>Actinomycetes</taxon>
        <taxon>Mycobacteriales</taxon>
        <taxon>Mycobacteriaceae</taxon>
        <taxon>Mycobacteroides</taxon>
    </lineage>
</organism>
<dbReference type="InterPro" id="IPR028096">
    <property type="entry name" value="EfeO_Cupredoxin"/>
</dbReference>
<keyword evidence="4" id="KW-1185">Reference proteome</keyword>
<comment type="caution">
    <text evidence="3">The sequence shown here is derived from an EMBL/GenBank/DDBJ whole genome shotgun (WGS) entry which is preliminary data.</text>
</comment>
<reference evidence="3 4" key="1">
    <citation type="journal article" date="2019" name="Sci. Rep.">
        <title>Extended insight into the Mycobacterium chelonae-abscessus complex through whole genome sequencing of Mycobacterium salmoniphilum outbreak and Mycobacterium salmoniphilum-like strains.</title>
        <authorList>
            <person name="Behra P.R.K."/>
            <person name="Das S."/>
            <person name="Pettersson B.M.F."/>
            <person name="Shirreff L."/>
            <person name="DuCote T."/>
            <person name="Jacobsson K.G."/>
            <person name="Ennis D.G."/>
            <person name="Kirsebom L.A."/>
        </authorList>
    </citation>
    <scope>NUCLEOTIDE SEQUENCE [LARGE SCALE GENOMIC DNA]</scope>
    <source>
        <strain evidence="3 4">CCUG 63697</strain>
    </source>
</reference>